<sequence precursor="true">MNQHSFVSLIRALIPLSMVVACAVWQPAVQAETRHVIIESDNTLSKEAARQSSEQWDSTRSLRSKVNSRVEKEFDKTEQAIDGEEKCNASYNVNAYWEANTSRCLDRHTGRPVTP</sequence>
<gene>
    <name evidence="5" type="ORF">BIY26_04715</name>
    <name evidence="4" type="ORF">BN1221_04162</name>
</gene>
<feature type="region of interest" description="Disordered" evidence="3">
    <location>
        <begin position="43"/>
        <end position="62"/>
    </location>
</feature>
<evidence type="ECO:0000313" key="7">
    <source>
        <dbReference type="Proteomes" id="UP000285972"/>
    </source>
</evidence>
<reference evidence="4" key="1">
    <citation type="submission" date="2015-01" db="EMBL/GenBank/DDBJ databases">
        <authorList>
            <person name="Xiang T."/>
            <person name="Song Y."/>
            <person name="Huang L."/>
            <person name="Wang B."/>
            <person name="Wu P."/>
        </authorList>
    </citation>
    <scope>NUCLEOTIDE SEQUENCE [LARGE SCALE GENOMIC DNA]</scope>
    <source>
        <strain evidence="4">OBR1</strain>
    </source>
</reference>
<dbReference type="Proteomes" id="UP000285972">
    <property type="component" value="Unassembled WGS sequence"/>
</dbReference>
<accession>A0A0G4K0G1</accession>
<dbReference type="RefSeq" id="WP_048638886.1">
    <property type="nucleotide sequence ID" value="NZ_CGIG01000001.1"/>
</dbReference>
<dbReference type="Proteomes" id="UP000044377">
    <property type="component" value="Unassembled WGS sequence"/>
</dbReference>
<evidence type="ECO:0000313" key="5">
    <source>
        <dbReference type="EMBL" id="RLM28007.1"/>
    </source>
</evidence>
<feature type="signal peptide" evidence="2">
    <location>
        <begin position="1"/>
        <end position="23"/>
    </location>
</feature>
<keyword evidence="6" id="KW-1185">Reference proteome</keyword>
<dbReference type="NCBIfam" id="NF010180">
    <property type="entry name" value="PRK13659.1"/>
    <property type="match status" value="1"/>
</dbReference>
<dbReference type="GeneID" id="70906654"/>
<dbReference type="HAMAP" id="MF_01581">
    <property type="entry name" value="UPF0482"/>
    <property type="match status" value="1"/>
</dbReference>
<dbReference type="STRING" id="1109412.BN1221_04162"/>
<dbReference type="InterPro" id="IPR009700">
    <property type="entry name" value="DUF1283"/>
</dbReference>
<evidence type="ECO:0000313" key="6">
    <source>
        <dbReference type="Proteomes" id="UP000044377"/>
    </source>
</evidence>
<keyword evidence="1 2" id="KW-0732">Signal</keyword>
<dbReference type="AlphaFoldDB" id="A0A0G4K0G1"/>
<feature type="chain" id="PRO_5014478703" description="UPF0482 protein BIY26_04715" evidence="2">
    <location>
        <begin position="24"/>
        <end position="115"/>
    </location>
</feature>
<dbReference type="OrthoDB" id="6455281at2"/>
<dbReference type="EMBL" id="CGIG01000001">
    <property type="protein sequence ID" value="CPR20151.1"/>
    <property type="molecule type" value="Genomic_DNA"/>
</dbReference>
<comment type="similarity">
    <text evidence="2">Belongs to the UPF0482 family.</text>
</comment>
<evidence type="ECO:0000256" key="2">
    <source>
        <dbReference type="HAMAP-Rule" id="MF_01581"/>
    </source>
</evidence>
<dbReference type="KEGG" id="bgj:AWC36_07620"/>
<dbReference type="EMBL" id="MJLX01000008">
    <property type="protein sequence ID" value="RLM28007.1"/>
    <property type="molecule type" value="Genomic_DNA"/>
</dbReference>
<proteinExistence type="inferred from homology"/>
<protein>
    <recommendedName>
        <fullName evidence="2">UPF0482 protein BIY26_04715</fullName>
    </recommendedName>
</protein>
<evidence type="ECO:0000313" key="4">
    <source>
        <dbReference type="EMBL" id="CPR20151.1"/>
    </source>
</evidence>
<dbReference type="Pfam" id="PF06932">
    <property type="entry name" value="DUF1283"/>
    <property type="match status" value="1"/>
</dbReference>
<evidence type="ECO:0000256" key="3">
    <source>
        <dbReference type="SAM" id="MobiDB-lite"/>
    </source>
</evidence>
<organism evidence="4 6">
    <name type="scientific">Brenneria goodwinii</name>
    <dbReference type="NCBI Taxonomy" id="1109412"/>
    <lineage>
        <taxon>Bacteria</taxon>
        <taxon>Pseudomonadati</taxon>
        <taxon>Pseudomonadota</taxon>
        <taxon>Gammaproteobacteria</taxon>
        <taxon>Enterobacterales</taxon>
        <taxon>Pectobacteriaceae</taxon>
        <taxon>Brenneria</taxon>
    </lineage>
</organism>
<name>A0A0G4K0G1_9GAMM</name>
<reference evidence="5 7" key="2">
    <citation type="submission" date="2016-09" db="EMBL/GenBank/DDBJ databases">
        <authorList>
            <person name="Doonan J."/>
            <person name="Pachebat J.A."/>
            <person name="Golyshin P.N."/>
            <person name="Denman S."/>
            <person name="Mcdonald J.E."/>
        </authorList>
    </citation>
    <scope>NUCLEOTIDE SEQUENCE [LARGE SCALE GENOMIC DNA]</scope>
    <source>
        <strain evidence="5 7">FRB141</strain>
    </source>
</reference>
<evidence type="ECO:0000256" key="1">
    <source>
        <dbReference type="ARBA" id="ARBA00022729"/>
    </source>
</evidence>